<organism evidence="1 2">
    <name type="scientific">Streptomyces afghaniensis 772</name>
    <dbReference type="NCBI Taxonomy" id="1283301"/>
    <lineage>
        <taxon>Bacteria</taxon>
        <taxon>Bacillati</taxon>
        <taxon>Actinomycetota</taxon>
        <taxon>Actinomycetes</taxon>
        <taxon>Kitasatosporales</taxon>
        <taxon>Streptomycetaceae</taxon>
        <taxon>Streptomyces</taxon>
    </lineage>
</organism>
<reference evidence="1 2" key="1">
    <citation type="submission" date="2013-02" db="EMBL/GenBank/DDBJ databases">
        <title>Draft Genome Sequence of Streptomyces afghaniensis, Which Produces Compounds of the Julimycin B-Complex.</title>
        <authorList>
            <person name="Gruening B.A."/>
            <person name="Praeg A."/>
            <person name="Erxleben A."/>
            <person name="Guenther S."/>
            <person name="Fiedler H.-P."/>
            <person name="Goodfellow M."/>
            <person name="Mueller M."/>
        </authorList>
    </citation>
    <scope>NUCLEOTIDE SEQUENCE [LARGE SCALE GENOMIC DNA]</scope>
    <source>
        <strain evidence="1 2">772</strain>
    </source>
</reference>
<sequence>MTPPSAGAQVRLDMHASAMTATVTGPERNWPALR</sequence>
<proteinExistence type="predicted"/>
<evidence type="ECO:0000313" key="2">
    <source>
        <dbReference type="Proteomes" id="UP000015001"/>
    </source>
</evidence>
<keyword evidence="2" id="KW-1185">Reference proteome</keyword>
<comment type="caution">
    <text evidence="1">The sequence shown here is derived from an EMBL/GenBank/DDBJ whole genome shotgun (WGS) entry which is preliminary data.</text>
</comment>
<dbReference type="Proteomes" id="UP000015001">
    <property type="component" value="Unassembled WGS sequence"/>
</dbReference>
<dbReference type="HOGENOM" id="CLU_3376235_0_0_11"/>
<name>S4N9K6_9ACTN</name>
<protein>
    <submittedName>
        <fullName evidence="1">Uncharacterized protein</fullName>
    </submittedName>
</protein>
<gene>
    <name evidence="1" type="ORF">STAFG_8490</name>
</gene>
<accession>S4N9K6</accession>
<dbReference type="EMBL" id="AOPY01001697">
    <property type="protein sequence ID" value="EPJ34449.1"/>
    <property type="molecule type" value="Genomic_DNA"/>
</dbReference>
<dbReference type="AlphaFoldDB" id="S4N9K6"/>
<evidence type="ECO:0000313" key="1">
    <source>
        <dbReference type="EMBL" id="EPJ34449.1"/>
    </source>
</evidence>